<dbReference type="PROSITE" id="PS00716">
    <property type="entry name" value="SIGMA70_2"/>
    <property type="match status" value="1"/>
</dbReference>
<feature type="transmembrane region" description="Helical" evidence="10">
    <location>
        <begin position="872"/>
        <end position="894"/>
    </location>
</feature>
<evidence type="ECO:0000313" key="12">
    <source>
        <dbReference type="EMBL" id="URD81950.1"/>
    </source>
</evidence>
<dbReference type="Gene3D" id="1.10.10.10">
    <property type="entry name" value="Winged helix-like DNA-binding domain superfamily/Winged helix DNA-binding domain"/>
    <property type="match status" value="2"/>
</dbReference>
<dbReference type="InterPro" id="IPR000943">
    <property type="entry name" value="RNA_pol_sigma70"/>
</dbReference>
<dbReference type="GO" id="GO:0005524">
    <property type="term" value="F:ATP binding"/>
    <property type="evidence" value="ECO:0007669"/>
    <property type="project" value="UniProtKB-KW"/>
</dbReference>
<feature type="region of interest" description="Disordered" evidence="9">
    <location>
        <begin position="390"/>
        <end position="410"/>
    </location>
</feature>
<keyword evidence="13" id="KW-1185">Reference proteome</keyword>
<dbReference type="AlphaFoldDB" id="A0A9E7ESU3"/>
<dbReference type="PROSITE" id="PS50893">
    <property type="entry name" value="ABC_TRANSPORTER_2"/>
    <property type="match status" value="1"/>
</dbReference>
<feature type="transmembrane region" description="Helical" evidence="10">
    <location>
        <begin position="1075"/>
        <end position="1095"/>
    </location>
</feature>
<dbReference type="PANTHER" id="PTHR48042">
    <property type="entry name" value="ABC TRANSPORTER G FAMILY MEMBER 11"/>
    <property type="match status" value="1"/>
</dbReference>
<protein>
    <submittedName>
        <fullName evidence="12">ABC-2 type transporter</fullName>
    </submittedName>
</protein>
<evidence type="ECO:0000256" key="3">
    <source>
        <dbReference type="ARBA" id="ARBA00022448"/>
    </source>
</evidence>
<evidence type="ECO:0000256" key="9">
    <source>
        <dbReference type="SAM" id="MobiDB-lite"/>
    </source>
</evidence>
<dbReference type="EMBL" id="CP097503">
    <property type="protein sequence ID" value="URD81950.1"/>
    <property type="molecule type" value="Genomic_DNA"/>
</dbReference>
<evidence type="ECO:0000259" key="11">
    <source>
        <dbReference type="PROSITE" id="PS50893"/>
    </source>
</evidence>
<evidence type="ECO:0000256" key="2">
    <source>
        <dbReference type="ARBA" id="ARBA00005814"/>
    </source>
</evidence>
<reference evidence="12" key="1">
    <citation type="submission" date="2022-05" db="EMBL/GenBank/DDBJ databases">
        <title>The Musa troglodytarum L. genome provides insights into the mechanism of non-climacteric behaviour and enrichment of carotenoids.</title>
        <authorList>
            <person name="Wang J."/>
        </authorList>
    </citation>
    <scope>NUCLEOTIDE SEQUENCE</scope>
    <source>
        <tissue evidence="12">Leaf</tissue>
    </source>
</reference>
<evidence type="ECO:0000256" key="10">
    <source>
        <dbReference type="SAM" id="Phobius"/>
    </source>
</evidence>
<dbReference type="CDD" id="cd03213">
    <property type="entry name" value="ABCG_EPDR"/>
    <property type="match status" value="1"/>
</dbReference>
<dbReference type="GO" id="GO:0003700">
    <property type="term" value="F:DNA-binding transcription factor activity"/>
    <property type="evidence" value="ECO:0007669"/>
    <property type="project" value="InterPro"/>
</dbReference>
<dbReference type="SUPFAM" id="SSF88659">
    <property type="entry name" value="Sigma3 and sigma4 domains of RNA polymerase sigma factors"/>
    <property type="match status" value="2"/>
</dbReference>
<comment type="similarity">
    <text evidence="2">Belongs to the ABC transporter superfamily. ABCG family. Eye pigment precursor importer (TC 3.A.1.204) subfamily.</text>
</comment>
<dbReference type="PRINTS" id="PR00046">
    <property type="entry name" value="SIGMA70FCT"/>
</dbReference>
<dbReference type="InterPro" id="IPR052215">
    <property type="entry name" value="Plant_ABCG"/>
</dbReference>
<evidence type="ECO:0000256" key="5">
    <source>
        <dbReference type="ARBA" id="ARBA00022741"/>
    </source>
</evidence>
<dbReference type="Pfam" id="PF01061">
    <property type="entry name" value="ABC2_membrane"/>
    <property type="match status" value="1"/>
</dbReference>
<organism evidence="12 13">
    <name type="scientific">Musa troglodytarum</name>
    <name type="common">fe'i banana</name>
    <dbReference type="NCBI Taxonomy" id="320322"/>
    <lineage>
        <taxon>Eukaryota</taxon>
        <taxon>Viridiplantae</taxon>
        <taxon>Streptophyta</taxon>
        <taxon>Embryophyta</taxon>
        <taxon>Tracheophyta</taxon>
        <taxon>Spermatophyta</taxon>
        <taxon>Magnoliopsida</taxon>
        <taxon>Liliopsida</taxon>
        <taxon>Zingiberales</taxon>
        <taxon>Musaceae</taxon>
        <taxon>Musa</taxon>
    </lineage>
</organism>
<feature type="transmembrane region" description="Helical" evidence="10">
    <location>
        <begin position="955"/>
        <end position="978"/>
    </location>
</feature>
<feature type="domain" description="ABC transporter" evidence="11">
    <location>
        <begin position="495"/>
        <end position="737"/>
    </location>
</feature>
<dbReference type="SMART" id="SM00382">
    <property type="entry name" value="AAA"/>
    <property type="match status" value="1"/>
</dbReference>
<dbReference type="InterPro" id="IPR003593">
    <property type="entry name" value="AAA+_ATPase"/>
</dbReference>
<evidence type="ECO:0000256" key="1">
    <source>
        <dbReference type="ARBA" id="ARBA00004141"/>
    </source>
</evidence>
<dbReference type="GO" id="GO:0140359">
    <property type="term" value="F:ABC-type transporter activity"/>
    <property type="evidence" value="ECO:0007669"/>
    <property type="project" value="InterPro"/>
</dbReference>
<proteinExistence type="inferred from homology"/>
<keyword evidence="3" id="KW-0813">Transport</keyword>
<dbReference type="Proteomes" id="UP001055439">
    <property type="component" value="Chromosome 10"/>
</dbReference>
<dbReference type="OrthoDB" id="66620at2759"/>
<dbReference type="InterPro" id="IPR003439">
    <property type="entry name" value="ABC_transporter-like_ATP-bd"/>
</dbReference>
<evidence type="ECO:0000256" key="6">
    <source>
        <dbReference type="ARBA" id="ARBA00022840"/>
    </source>
</evidence>
<dbReference type="SUPFAM" id="SSF52540">
    <property type="entry name" value="P-loop containing nucleoside triphosphate hydrolases"/>
    <property type="match status" value="1"/>
</dbReference>
<dbReference type="GO" id="GO:0016020">
    <property type="term" value="C:membrane"/>
    <property type="evidence" value="ECO:0007669"/>
    <property type="project" value="UniProtKB-SubCell"/>
</dbReference>
<dbReference type="InterPro" id="IPR027417">
    <property type="entry name" value="P-loop_NTPase"/>
</dbReference>
<dbReference type="Pfam" id="PF04539">
    <property type="entry name" value="Sigma70_r3"/>
    <property type="match status" value="1"/>
</dbReference>
<dbReference type="Pfam" id="PF04545">
    <property type="entry name" value="Sigma70_r4"/>
    <property type="match status" value="1"/>
</dbReference>
<keyword evidence="5" id="KW-0547">Nucleotide-binding</keyword>
<dbReference type="InterPro" id="IPR013324">
    <property type="entry name" value="RNA_pol_sigma_r3/r4-like"/>
</dbReference>
<accession>A0A9E7ESU3</accession>
<feature type="transmembrane region" description="Helical" evidence="10">
    <location>
        <begin position="914"/>
        <end position="943"/>
    </location>
</feature>
<dbReference type="FunFam" id="3.40.50.300:FF:000932">
    <property type="entry name" value="ABC transporter G family member 3"/>
    <property type="match status" value="1"/>
</dbReference>
<keyword evidence="4 10" id="KW-0812">Transmembrane</keyword>
<sequence>MEACRSLLSPVSIPMVPKNHLRTPYSNSVPMLLDQASQPTIHVPATQVLHHITASVLSKEQCDDLKTNHLNKVEKSVQATPDKWLADAGRSCSEERGKHEFNQYLRFLECQLPYQHGLWYPFPPLDEEKQSLPVSVGPEENRTCVSGDSSAMQVEDTKDCITPADVLALAKKAMIASKIAASLVEQSNILGIEVDKSNFLGFDEGSNDDTFFKEETTVRSRKLLERRSKKRKENVFARLKSIRQARRLCLQEGLLPTNEEIAKRVGITVQKLENLLLNSRNPISIQRRPWLDQDVTFQETVADPKIEIPDLVIAKQMMRQHIRNLLTMLKPRERVIIQYRFGIRCSEQKSLSEIGAMYGLSKERVRQLESQALGKLRKCLQSQGQKEMEEIQSFSDNYRSSSSSASSPIGRPPAGAFFYLRKPGTLRQPISFEDSPDWDDTEIDAHLEEVGDSIHIATATASPSLSKINSGSLPSPSLPEASTSVTARKIAGASIVWKELTVTLNEKGKYSDKVVKSSNGYALPGTLTVIMGPARSGKSTLLRAIAGKLQDPARMYGEVFVNGVKSCMPYGSYGYVDREDMLIESLTVREMLYYSALLQLPGFFFQKKSFVEDAISAMSLGDFADSLIGGHCYTKSLPSGERRRVSIAQELVMRPHVLFIDEPLYHLDSVSALLLMVTLKKLASTGCTLIFTMYQSSTEVFGLFDRICLLSNGNTLFFGETLACLQHFSNAGFPCPIMQSPSDHFLRAINTDFDRIIAMCKNLQEDNSDLSSVNMDTAVAIRTLEATYKSSADSAAVESMIVKLIDKGGPYLKSKGKASGATRIAVLTWRSLLIMSREWKYFWIRFALYLLLTLSIGTIFSNSGHSLSSVTVRVAAVFSFISFILLLSVAGLPAHINEIKIFTHEESNEHSGPVVFLLGHLLSSIPFLFLVSITTALIFYFLVGMRNEFSLLMYFILNVFMCLLANEAFMMVVALIWLETFKCILTLVFIHVMMMLVAGYLKIADALPGPVWKCPLSYVAFHTYAIEACNHPGLLENEYVGTSFAVGQVRAISGVQAVHASYDISPSRNAKWGNLLALFLMAVGYRILLFVLLRFKVRKNIVNCNFCCLKMNTTKSR</sequence>
<dbReference type="Pfam" id="PF00005">
    <property type="entry name" value="ABC_tran"/>
    <property type="match status" value="1"/>
</dbReference>
<feature type="transmembrane region" description="Helical" evidence="10">
    <location>
        <begin position="841"/>
        <end position="860"/>
    </location>
</feature>
<dbReference type="CDD" id="cd06171">
    <property type="entry name" value="Sigma70_r4"/>
    <property type="match status" value="1"/>
</dbReference>
<dbReference type="Gene3D" id="3.40.50.300">
    <property type="entry name" value="P-loop containing nucleotide triphosphate hydrolases"/>
    <property type="match status" value="1"/>
</dbReference>
<gene>
    <name evidence="12" type="ORF">MUK42_01905</name>
</gene>
<dbReference type="GO" id="GO:0006352">
    <property type="term" value="P:DNA-templated transcription initiation"/>
    <property type="evidence" value="ECO:0007669"/>
    <property type="project" value="InterPro"/>
</dbReference>
<feature type="compositionally biased region" description="Low complexity" evidence="9">
    <location>
        <begin position="393"/>
        <end position="407"/>
    </location>
</feature>
<evidence type="ECO:0000256" key="4">
    <source>
        <dbReference type="ARBA" id="ARBA00022692"/>
    </source>
</evidence>
<dbReference type="InterPro" id="IPR007630">
    <property type="entry name" value="RNA_pol_sigma70_r4"/>
</dbReference>
<keyword evidence="6" id="KW-0067">ATP-binding</keyword>
<dbReference type="PANTHER" id="PTHR48042:SF12">
    <property type="entry name" value="ABC TRANSPORTER G FAMILY MEMBER 3"/>
    <property type="match status" value="1"/>
</dbReference>
<evidence type="ECO:0000256" key="8">
    <source>
        <dbReference type="ARBA" id="ARBA00023136"/>
    </source>
</evidence>
<dbReference type="InterPro" id="IPR007624">
    <property type="entry name" value="RNA_pol_sigma70_r3"/>
</dbReference>
<dbReference type="InterPro" id="IPR036388">
    <property type="entry name" value="WH-like_DNA-bd_sf"/>
</dbReference>
<keyword evidence="8 10" id="KW-0472">Membrane</keyword>
<evidence type="ECO:0000313" key="13">
    <source>
        <dbReference type="Proteomes" id="UP001055439"/>
    </source>
</evidence>
<keyword evidence="7 10" id="KW-1133">Transmembrane helix</keyword>
<name>A0A9E7ESU3_9LILI</name>
<dbReference type="InterPro" id="IPR013525">
    <property type="entry name" value="ABC2_TM"/>
</dbReference>
<dbReference type="GO" id="GO:0016887">
    <property type="term" value="F:ATP hydrolysis activity"/>
    <property type="evidence" value="ECO:0007669"/>
    <property type="project" value="InterPro"/>
</dbReference>
<evidence type="ECO:0000256" key="7">
    <source>
        <dbReference type="ARBA" id="ARBA00022989"/>
    </source>
</evidence>
<comment type="subcellular location">
    <subcellularLocation>
        <location evidence="1">Membrane</location>
        <topology evidence="1">Multi-pass membrane protein</topology>
    </subcellularLocation>
</comment>